<keyword evidence="2" id="KW-1133">Transmembrane helix</keyword>
<protein>
    <submittedName>
        <fullName evidence="3">Uncharacterized protein</fullName>
    </submittedName>
</protein>
<proteinExistence type="predicted"/>
<feature type="transmembrane region" description="Helical" evidence="2">
    <location>
        <begin position="420"/>
        <end position="437"/>
    </location>
</feature>
<dbReference type="InParanoid" id="A0A165IME8"/>
<reference evidence="3 4" key="1">
    <citation type="journal article" date="2016" name="Mol. Biol. Evol.">
        <title>Comparative Genomics of Early-Diverging Mushroom-Forming Fungi Provides Insights into the Origins of Lignocellulose Decay Capabilities.</title>
        <authorList>
            <person name="Nagy L.G."/>
            <person name="Riley R."/>
            <person name="Tritt A."/>
            <person name="Adam C."/>
            <person name="Daum C."/>
            <person name="Floudas D."/>
            <person name="Sun H."/>
            <person name="Yadav J.S."/>
            <person name="Pangilinan J."/>
            <person name="Larsson K.H."/>
            <person name="Matsuura K."/>
            <person name="Barry K."/>
            <person name="Labutti K."/>
            <person name="Kuo R."/>
            <person name="Ohm R.A."/>
            <person name="Bhattacharya S.S."/>
            <person name="Shirouzu T."/>
            <person name="Yoshinaga Y."/>
            <person name="Martin F.M."/>
            <person name="Grigoriev I.V."/>
            <person name="Hibbett D.S."/>
        </authorList>
    </citation>
    <scope>NUCLEOTIDE SEQUENCE [LARGE SCALE GENOMIC DNA]</scope>
    <source>
        <strain evidence="3 4">HHB12733</strain>
    </source>
</reference>
<feature type="region of interest" description="Disordered" evidence="1">
    <location>
        <begin position="1"/>
        <end position="48"/>
    </location>
</feature>
<keyword evidence="2" id="KW-0472">Membrane</keyword>
<name>A0A165IME8_9BASI</name>
<feature type="transmembrane region" description="Helical" evidence="2">
    <location>
        <begin position="216"/>
        <end position="239"/>
    </location>
</feature>
<gene>
    <name evidence="3" type="ORF">CALCODRAFT_84347</name>
</gene>
<accession>A0A165IME8</accession>
<dbReference type="Proteomes" id="UP000076842">
    <property type="component" value="Unassembled WGS sequence"/>
</dbReference>
<feature type="transmembrane region" description="Helical" evidence="2">
    <location>
        <begin position="378"/>
        <end position="400"/>
    </location>
</feature>
<evidence type="ECO:0000256" key="1">
    <source>
        <dbReference type="SAM" id="MobiDB-lite"/>
    </source>
</evidence>
<dbReference type="STRING" id="1353952.A0A165IME8"/>
<dbReference type="EMBL" id="KV423928">
    <property type="protein sequence ID" value="KZT60766.1"/>
    <property type="molecule type" value="Genomic_DNA"/>
</dbReference>
<feature type="transmembrane region" description="Helical" evidence="2">
    <location>
        <begin position="178"/>
        <end position="196"/>
    </location>
</feature>
<evidence type="ECO:0000313" key="3">
    <source>
        <dbReference type="EMBL" id="KZT60766.1"/>
    </source>
</evidence>
<keyword evidence="2" id="KW-0812">Transmembrane</keyword>
<dbReference type="AlphaFoldDB" id="A0A165IME8"/>
<evidence type="ECO:0000256" key="2">
    <source>
        <dbReference type="SAM" id="Phobius"/>
    </source>
</evidence>
<dbReference type="PANTHER" id="PTHR36840">
    <property type="entry name" value="BLL5714 PROTEIN"/>
    <property type="match status" value="1"/>
</dbReference>
<evidence type="ECO:0000313" key="4">
    <source>
        <dbReference type="Proteomes" id="UP000076842"/>
    </source>
</evidence>
<feature type="transmembrane region" description="Helical" evidence="2">
    <location>
        <begin position="345"/>
        <end position="366"/>
    </location>
</feature>
<feature type="transmembrane region" description="Helical" evidence="2">
    <location>
        <begin position="316"/>
        <end position="333"/>
    </location>
</feature>
<feature type="region of interest" description="Disordered" evidence="1">
    <location>
        <begin position="559"/>
        <end position="579"/>
    </location>
</feature>
<dbReference type="Pfam" id="PF06772">
    <property type="entry name" value="LtrA"/>
    <property type="match status" value="1"/>
</dbReference>
<feature type="transmembrane region" description="Helical" evidence="2">
    <location>
        <begin position="457"/>
        <end position="473"/>
    </location>
</feature>
<dbReference type="InterPro" id="IPR010640">
    <property type="entry name" value="Low_temperature_requirement_A"/>
</dbReference>
<keyword evidence="4" id="KW-1185">Reference proteome</keyword>
<feature type="region of interest" description="Disordered" evidence="1">
    <location>
        <begin position="506"/>
        <end position="528"/>
    </location>
</feature>
<feature type="transmembrane region" description="Helical" evidence="2">
    <location>
        <begin position="276"/>
        <end position="295"/>
    </location>
</feature>
<dbReference type="PANTHER" id="PTHR36840:SF1">
    <property type="entry name" value="BLL5714 PROTEIN"/>
    <property type="match status" value="1"/>
</dbReference>
<dbReference type="OrthoDB" id="191995at2759"/>
<sequence length="579" mass="65679">MSAGDPTNVPVAGSSTSPREHVEARHPGPAVPPASEQNHHSTPTSPHAHHLRYGQLEHLDFDAIADGETNADSELEFERLDAQAARIHRERRYLFRRPRVLQYFKGHVLVRENEERQSGRLELFFDLTFVGLISVLARECVDNPDGAHVAKYILTFAPVYMIWTYIRELFNSFWSDDVLQRLLVLFIMICLVMYGNNATDVQNDWNAEDGGGAARITAIATYLIAAFVSALLYLFYTFFVKSRRAQIRAHFMSWCLVPLPLWIGTIFAPIRTAAALAAVAVFCEYVIWTGAYSSWTKKIFKLKYSSAVAIDHEIERFNDFFTLVMGEFLFSVISRQPAGPGMPIGAWRCVFVVMIAFSFQLLYVHGSGCKTYTHPIRHSNWFAVFWFSLHFPIVAALTLVGDTTYEFVAEEEGLSDGHRWMFSGGYAVAMIGIWMLAMLERERDEPGVLWLSKTWRLSFRVISALITVLLPLAPQEHLTTLRTLAIVGSLSLFTLGFEMVTSLDGPKGPAYQPQEVDTHHPHHHQHHHQLVDQQRVVAPVYQWRGFPCLAEPGLYVPDMSHQREQAGDEPSPVEQEKRS</sequence>
<feature type="transmembrane region" description="Helical" evidence="2">
    <location>
        <begin position="251"/>
        <end position="270"/>
    </location>
</feature>
<organism evidence="3 4">
    <name type="scientific">Calocera cornea HHB12733</name>
    <dbReference type="NCBI Taxonomy" id="1353952"/>
    <lineage>
        <taxon>Eukaryota</taxon>
        <taxon>Fungi</taxon>
        <taxon>Dikarya</taxon>
        <taxon>Basidiomycota</taxon>
        <taxon>Agaricomycotina</taxon>
        <taxon>Dacrymycetes</taxon>
        <taxon>Dacrymycetales</taxon>
        <taxon>Dacrymycetaceae</taxon>
        <taxon>Calocera</taxon>
    </lineage>
</organism>